<dbReference type="EnsemblBacteria" id="AAV44386">
    <property type="protein sequence ID" value="AAV44386"/>
    <property type="gene ID" value="pNG4010"/>
</dbReference>
<dbReference type="PATRIC" id="fig|272569.17.peg.133"/>
<accession>Q5V7T5</accession>
<protein>
    <submittedName>
        <fullName evidence="1">Uncharacterized protein</fullName>
    </submittedName>
</protein>
<gene>
    <name evidence="1" type="ordered locus">pNG4010</name>
</gene>
<reference evidence="1 2" key="1">
    <citation type="journal article" date="2004" name="Genome Res.">
        <title>Genome sequence of Haloarcula marismortui: a halophilic archaeon from the Dead Sea.</title>
        <authorList>
            <person name="Baliga N.S."/>
            <person name="Bonneau R."/>
            <person name="Facciotti M.T."/>
            <person name="Pan M."/>
            <person name="Glusman G."/>
            <person name="Deutsch E.W."/>
            <person name="Shannon P."/>
            <person name="Chiu Y."/>
            <person name="Weng R.S."/>
            <person name="Gan R.R."/>
            <person name="Hung P."/>
            <person name="Date S.V."/>
            <person name="Marcotte E."/>
            <person name="Hood L."/>
            <person name="Ng W.V."/>
        </authorList>
    </citation>
    <scope>NUCLEOTIDE SEQUENCE [LARGE SCALE GENOMIC DNA]</scope>
    <source>
        <strain evidence="2">ATCC 43049 / DSM 3752 / JCM 8966 / VKM B-1809</strain>
        <plasmid evidence="2">Plasmid pNG400</plasmid>
    </source>
</reference>
<dbReference type="AlphaFoldDB" id="Q5V7T5"/>
<organism evidence="1 2">
    <name type="scientific">Haloarcula marismortui (strain ATCC 43049 / DSM 3752 / JCM 8966 / VKM B-1809)</name>
    <name type="common">Halobacterium marismortui</name>
    <dbReference type="NCBI Taxonomy" id="272569"/>
    <lineage>
        <taxon>Archaea</taxon>
        <taxon>Methanobacteriati</taxon>
        <taxon>Methanobacteriota</taxon>
        <taxon>Stenosarchaea group</taxon>
        <taxon>Halobacteria</taxon>
        <taxon>Halobacteriales</taxon>
        <taxon>Haloarculaceae</taxon>
        <taxon>Haloarcula</taxon>
    </lineage>
</organism>
<dbReference type="eggNOG" id="arCOG00724">
    <property type="taxonomic scope" value="Archaea"/>
</dbReference>
<keyword evidence="1" id="KW-0614">Plasmid</keyword>
<sequence>MGPFSEYVYEEIEFLLSLNAIESEPLDRAISNDNNATLAEKRFSITPKGQKIASELEKQLEAKYRQELRTVVDTYNRMALTRLLEYVYREYPSFAAESEILDELDVESGPV</sequence>
<evidence type="ECO:0000313" key="1">
    <source>
        <dbReference type="EMBL" id="AAV44386.1"/>
    </source>
</evidence>
<dbReference type="EMBL" id="AY596293">
    <property type="protein sequence ID" value="AAV44386.1"/>
    <property type="molecule type" value="Genomic_DNA"/>
</dbReference>
<keyword evidence="2" id="KW-1185">Reference proteome</keyword>
<geneLocation type="plasmid" evidence="1 2">
    <name>pNG400</name>
</geneLocation>
<proteinExistence type="predicted"/>
<dbReference type="PaxDb" id="272569-pNG4010"/>
<dbReference type="KEGG" id="hma:pNG4010"/>
<name>Q5V7T5_HALMA</name>
<evidence type="ECO:0000313" key="2">
    <source>
        <dbReference type="Proteomes" id="UP000001169"/>
    </source>
</evidence>
<dbReference type="Proteomes" id="UP000001169">
    <property type="component" value="Plasmid pNG400"/>
</dbReference>
<dbReference type="HOGENOM" id="CLU_2152533_0_0_2"/>